<dbReference type="PANTHER" id="PTHR44040">
    <property type="entry name" value="RETINOBLASTOMA-BINDING PROTEIN 5"/>
    <property type="match status" value="1"/>
</dbReference>
<dbReference type="AlphaFoldDB" id="A0A0V0XGP4"/>
<dbReference type="EMBL" id="JYDU01000304">
    <property type="protein sequence ID" value="KRX87168.1"/>
    <property type="molecule type" value="Genomic_DNA"/>
</dbReference>
<evidence type="ECO:0000313" key="6">
    <source>
        <dbReference type="EMBL" id="KRX87168.1"/>
    </source>
</evidence>
<evidence type="ECO:0000256" key="4">
    <source>
        <dbReference type="ARBA" id="ARBA00023242"/>
    </source>
</evidence>
<feature type="compositionally biased region" description="Basic residues" evidence="5">
    <location>
        <begin position="171"/>
        <end position="186"/>
    </location>
</feature>
<evidence type="ECO:0000313" key="7">
    <source>
        <dbReference type="Proteomes" id="UP000054815"/>
    </source>
</evidence>
<evidence type="ECO:0000256" key="3">
    <source>
        <dbReference type="ARBA" id="ARBA00022737"/>
    </source>
</evidence>
<organism evidence="6 7">
    <name type="scientific">Trichinella pseudospiralis</name>
    <name type="common">Parasitic roundworm</name>
    <dbReference type="NCBI Taxonomy" id="6337"/>
    <lineage>
        <taxon>Eukaryota</taxon>
        <taxon>Metazoa</taxon>
        <taxon>Ecdysozoa</taxon>
        <taxon>Nematoda</taxon>
        <taxon>Enoplea</taxon>
        <taxon>Dorylaimia</taxon>
        <taxon>Trichinellida</taxon>
        <taxon>Trichinellidae</taxon>
        <taxon>Trichinella</taxon>
    </lineage>
</organism>
<keyword evidence="3" id="KW-0677">Repeat</keyword>
<proteinExistence type="predicted"/>
<accession>A0A0V0XGP4</accession>
<dbReference type="STRING" id="6337.A0A0V0XGP4"/>
<dbReference type="GO" id="GO:0048188">
    <property type="term" value="C:Set1C/COMPASS complex"/>
    <property type="evidence" value="ECO:0007669"/>
    <property type="project" value="InterPro"/>
</dbReference>
<feature type="compositionally biased region" description="Gly residues" evidence="5">
    <location>
        <begin position="157"/>
        <end position="168"/>
    </location>
</feature>
<keyword evidence="4" id="KW-0539">Nucleus</keyword>
<protein>
    <submittedName>
        <fullName evidence="6">Retinoblastoma-binding protein 5</fullName>
    </submittedName>
</protein>
<evidence type="ECO:0000256" key="5">
    <source>
        <dbReference type="SAM" id="MobiDB-lite"/>
    </source>
</evidence>
<comment type="caution">
    <text evidence="6">The sequence shown here is derived from an EMBL/GenBank/DDBJ whole genome shotgun (WGS) entry which is preliminary data.</text>
</comment>
<reference evidence="6 7" key="1">
    <citation type="submission" date="2015-01" db="EMBL/GenBank/DDBJ databases">
        <title>Evolution of Trichinella species and genotypes.</title>
        <authorList>
            <person name="Korhonen P.K."/>
            <person name="Edoardo P."/>
            <person name="Giuseppe L.R."/>
            <person name="Gasser R.B."/>
        </authorList>
    </citation>
    <scope>NUCLEOTIDE SEQUENCE [LARGE SCALE GENOMIC DNA]</scope>
    <source>
        <strain evidence="6">ISS141</strain>
    </source>
</reference>
<comment type="subcellular location">
    <subcellularLocation>
        <location evidence="1">Nucleus</location>
    </subcellularLocation>
</comment>
<sequence length="186" mass="20520">LIWHPTRAAAFSISNGKLLLWSQSPTENWSAFAPDFKELDENIEYEERESEFDVEDEDRSIPETENVNCEDQVDLTVIDQKLSEFGYSSDEDEMDSLRLILIAPDVENPEETLADANKEAPKAEPVPAGKKKEPAAKVTTSACRSVKTTETRRRRGGGGGKSGTGTGRRGMAAKRRRGPAKARGAH</sequence>
<evidence type="ECO:0000256" key="2">
    <source>
        <dbReference type="ARBA" id="ARBA00022574"/>
    </source>
</evidence>
<feature type="region of interest" description="Disordered" evidence="5">
    <location>
        <begin position="110"/>
        <end position="186"/>
    </location>
</feature>
<evidence type="ECO:0000256" key="1">
    <source>
        <dbReference type="ARBA" id="ARBA00004123"/>
    </source>
</evidence>
<dbReference type="PANTHER" id="PTHR44040:SF1">
    <property type="entry name" value="RETINOBLASTOMA-BINDING PROTEIN 5"/>
    <property type="match status" value="1"/>
</dbReference>
<dbReference type="InterPro" id="IPR037850">
    <property type="entry name" value="RBBP5/Swd1"/>
</dbReference>
<gene>
    <name evidence="6" type="primary">Rbbp5</name>
    <name evidence="6" type="ORF">T4E_10355</name>
</gene>
<feature type="non-terminal residue" evidence="6">
    <location>
        <position position="1"/>
    </location>
</feature>
<dbReference type="Proteomes" id="UP000054815">
    <property type="component" value="Unassembled WGS sequence"/>
</dbReference>
<name>A0A0V0XGP4_TRIPS</name>
<keyword evidence="2" id="KW-0853">WD repeat</keyword>